<dbReference type="AlphaFoldDB" id="A0A7J6MWV5"/>
<dbReference type="EMBL" id="JABANN010000008">
    <property type="protein sequence ID" value="KAF4675914.1"/>
    <property type="molecule type" value="Genomic_DNA"/>
</dbReference>
<dbReference type="EMBL" id="JABAHT010000009">
    <property type="protein sequence ID" value="KAF4670475.1"/>
    <property type="molecule type" value="Genomic_DNA"/>
</dbReference>
<evidence type="ECO:0000313" key="4">
    <source>
        <dbReference type="EMBL" id="KAF4675914.1"/>
    </source>
</evidence>
<dbReference type="PROSITE" id="PS50127">
    <property type="entry name" value="UBC_2"/>
    <property type="match status" value="1"/>
</dbReference>
<evidence type="ECO:0000313" key="3">
    <source>
        <dbReference type="EMBL" id="KAF4670475.1"/>
    </source>
</evidence>
<dbReference type="Proteomes" id="UP000572268">
    <property type="component" value="Unassembled WGS sequence"/>
</dbReference>
<gene>
    <name evidence="4" type="primary">UBE2J2</name>
    <name evidence="4" type="ORF">FOL46_009130</name>
    <name evidence="3" type="ORF">FOZ61_010699</name>
</gene>
<dbReference type="Proteomes" id="UP000570595">
    <property type="component" value="Unassembled WGS sequence"/>
</dbReference>
<keyword evidence="1" id="KW-0472">Membrane</keyword>
<evidence type="ECO:0000259" key="2">
    <source>
        <dbReference type="PROSITE" id="PS50127"/>
    </source>
</evidence>
<organism evidence="4 6">
    <name type="scientific">Perkinsus olseni</name>
    <name type="common">Perkinsus atlanticus</name>
    <dbReference type="NCBI Taxonomy" id="32597"/>
    <lineage>
        <taxon>Eukaryota</taxon>
        <taxon>Sar</taxon>
        <taxon>Alveolata</taxon>
        <taxon>Perkinsozoa</taxon>
        <taxon>Perkinsea</taxon>
        <taxon>Perkinsida</taxon>
        <taxon>Perkinsidae</taxon>
        <taxon>Perkinsus</taxon>
    </lineage>
</organism>
<dbReference type="OrthoDB" id="1158011at2759"/>
<reference evidence="5 6" key="1">
    <citation type="submission" date="2020-04" db="EMBL/GenBank/DDBJ databases">
        <title>Perkinsus olseni comparative genomics.</title>
        <authorList>
            <person name="Bogema D.R."/>
        </authorList>
    </citation>
    <scope>NUCLEOTIDE SEQUENCE [LARGE SCALE GENOMIC DNA]</scope>
    <source>
        <strain evidence="3">ATCC PRA-179</strain>
        <strain evidence="4">ATCC PRA-31</strain>
    </source>
</reference>
<dbReference type="CDD" id="cd23799">
    <property type="entry name" value="UBCc_UBE2J"/>
    <property type="match status" value="1"/>
</dbReference>
<evidence type="ECO:0000313" key="5">
    <source>
        <dbReference type="Proteomes" id="UP000570595"/>
    </source>
</evidence>
<dbReference type="Gene3D" id="3.10.110.10">
    <property type="entry name" value="Ubiquitin Conjugating Enzyme"/>
    <property type="match status" value="1"/>
</dbReference>
<dbReference type="Pfam" id="PF00179">
    <property type="entry name" value="UQ_con"/>
    <property type="match status" value="1"/>
</dbReference>
<dbReference type="PANTHER" id="PTHR24067">
    <property type="entry name" value="UBIQUITIN-CONJUGATING ENZYME E2"/>
    <property type="match status" value="1"/>
</dbReference>
<protein>
    <submittedName>
        <fullName evidence="4">Ubiquitin-conjugating enzyme E2 J2</fullName>
    </submittedName>
</protein>
<dbReference type="SMART" id="SM00212">
    <property type="entry name" value="UBCc"/>
    <property type="match status" value="1"/>
</dbReference>
<dbReference type="InterPro" id="IPR050113">
    <property type="entry name" value="Ub_conjugating_enzyme"/>
</dbReference>
<name>A0A7J6MWV5_PEROL</name>
<comment type="caution">
    <text evidence="4">The sequence shown here is derived from an EMBL/GenBank/DDBJ whole genome shotgun (WGS) entry which is preliminary data.</text>
</comment>
<evidence type="ECO:0000256" key="1">
    <source>
        <dbReference type="SAM" id="Phobius"/>
    </source>
</evidence>
<dbReference type="SUPFAM" id="SSF54495">
    <property type="entry name" value="UBC-like"/>
    <property type="match status" value="1"/>
</dbReference>
<dbReference type="InterPro" id="IPR016135">
    <property type="entry name" value="UBQ-conjugating_enzyme/RWD"/>
</dbReference>
<dbReference type="InterPro" id="IPR000608">
    <property type="entry name" value="UBC"/>
</dbReference>
<keyword evidence="1" id="KW-1133">Transmembrane helix</keyword>
<accession>A0A7J6MWV5</accession>
<feature type="transmembrane region" description="Helical" evidence="1">
    <location>
        <begin position="239"/>
        <end position="259"/>
    </location>
</feature>
<evidence type="ECO:0000313" key="6">
    <source>
        <dbReference type="Proteomes" id="UP000572268"/>
    </source>
</evidence>
<keyword evidence="1" id="KW-0812">Transmembrane</keyword>
<sequence>MSENRQAVARLTRELQALKKACPAQIDAMPSTKSMLEWHFVVFDLPEDTPYYGGVYHGKLVFPPMYPLKPPAIYMITPNGRFETHTKLCLSMSDFHPESWNPSWRVETILIGLVSFMLDKTEPRTTGGMSASTAYREKSAINSFVKNKLDKDFRELFPEFLDTTRFYPTHGYFHRIPPPEGAKTCTECGFPDKDAVFACKDFSKFCKRLGGSENNVYDPNSKDRGDLFGGLDLVNEHHYLLPTILAAVAVFTAIGYAVISSLDDANENSI</sequence>
<feature type="domain" description="UBC core" evidence="2">
    <location>
        <begin position="6"/>
        <end position="166"/>
    </location>
</feature>
<proteinExistence type="predicted"/>